<dbReference type="OrthoDB" id="7466683at2759"/>
<evidence type="ECO:0000313" key="3">
    <source>
        <dbReference type="Proteomes" id="UP000691718"/>
    </source>
</evidence>
<dbReference type="Proteomes" id="UP000691718">
    <property type="component" value="Unassembled WGS sequence"/>
</dbReference>
<sequence length="164" mass="18893">MKSLTDGTNGGSGTYDPSDVNSPINIDSPTIFNNIGDLRQFDLLSETSTPEININNKSKVKILSNIPVKYHNFNIQGFSSIKQTEFKELIQHPVLQDFEDDIEELIIKSDFGRDQNTSMRMDYDIETKENVEVIELKYDLDQWVVVEYKMKKNSQYFVGKIIDE</sequence>
<evidence type="ECO:0000313" key="2">
    <source>
        <dbReference type="EMBL" id="CAG5050091.1"/>
    </source>
</evidence>
<proteinExistence type="predicted"/>
<dbReference type="AlphaFoldDB" id="A0A8S3Y0D3"/>
<protein>
    <submittedName>
        <fullName evidence="2">(apollo) hypothetical protein</fullName>
    </submittedName>
</protein>
<gene>
    <name evidence="2" type="ORF">PAPOLLO_LOCUS24684</name>
</gene>
<accession>A0A8S3Y0D3</accession>
<organism evidence="2 3">
    <name type="scientific">Parnassius apollo</name>
    <name type="common">Apollo butterfly</name>
    <name type="synonym">Papilio apollo</name>
    <dbReference type="NCBI Taxonomy" id="110799"/>
    <lineage>
        <taxon>Eukaryota</taxon>
        <taxon>Metazoa</taxon>
        <taxon>Ecdysozoa</taxon>
        <taxon>Arthropoda</taxon>
        <taxon>Hexapoda</taxon>
        <taxon>Insecta</taxon>
        <taxon>Pterygota</taxon>
        <taxon>Neoptera</taxon>
        <taxon>Endopterygota</taxon>
        <taxon>Lepidoptera</taxon>
        <taxon>Glossata</taxon>
        <taxon>Ditrysia</taxon>
        <taxon>Papilionoidea</taxon>
        <taxon>Papilionidae</taxon>
        <taxon>Parnassiinae</taxon>
        <taxon>Parnassini</taxon>
        <taxon>Parnassius</taxon>
        <taxon>Parnassius</taxon>
    </lineage>
</organism>
<reference evidence="2" key="1">
    <citation type="submission" date="2021-04" db="EMBL/GenBank/DDBJ databases">
        <authorList>
            <person name="Tunstrom K."/>
        </authorList>
    </citation>
    <scope>NUCLEOTIDE SEQUENCE</scope>
</reference>
<dbReference type="EMBL" id="CAJQZP010001486">
    <property type="protein sequence ID" value="CAG5050091.1"/>
    <property type="molecule type" value="Genomic_DNA"/>
</dbReference>
<evidence type="ECO:0000256" key="1">
    <source>
        <dbReference type="SAM" id="MobiDB-lite"/>
    </source>
</evidence>
<keyword evidence="3" id="KW-1185">Reference proteome</keyword>
<name>A0A8S3Y0D3_PARAO</name>
<feature type="region of interest" description="Disordered" evidence="1">
    <location>
        <begin position="1"/>
        <end position="22"/>
    </location>
</feature>
<comment type="caution">
    <text evidence="2">The sequence shown here is derived from an EMBL/GenBank/DDBJ whole genome shotgun (WGS) entry which is preliminary data.</text>
</comment>